<accession>U7D5S5</accession>
<dbReference type="InterPro" id="IPR035923">
    <property type="entry name" value="TT1751-like_sf"/>
</dbReference>
<name>U7D5S5_9BACT</name>
<organism evidence="3 4">
    <name type="scientific">Chitinivibrio alkaliphilus ACht1</name>
    <dbReference type="NCBI Taxonomy" id="1313304"/>
    <lineage>
        <taxon>Bacteria</taxon>
        <taxon>Pseudomonadati</taxon>
        <taxon>Fibrobacterota</taxon>
        <taxon>Chitinivibrionia</taxon>
        <taxon>Chitinivibrionales</taxon>
        <taxon>Chitinivibrionaceae</taxon>
        <taxon>Chitinivibrio</taxon>
    </lineage>
</organism>
<dbReference type="SUPFAM" id="SSF103247">
    <property type="entry name" value="TT1751-like"/>
    <property type="match status" value="1"/>
</dbReference>
<feature type="domain" description="DUF302" evidence="2">
    <location>
        <begin position="72"/>
        <end position="130"/>
    </location>
</feature>
<dbReference type="InterPro" id="IPR005180">
    <property type="entry name" value="DUF302"/>
</dbReference>
<keyword evidence="1" id="KW-0732">Signal</keyword>
<dbReference type="eggNOG" id="COG3439">
    <property type="taxonomic scope" value="Bacteria"/>
</dbReference>
<dbReference type="Gene3D" id="3.30.310.70">
    <property type="entry name" value="TT1751-like domain"/>
    <property type="match status" value="1"/>
</dbReference>
<dbReference type="PANTHER" id="PTHR38342">
    <property type="entry name" value="SLR5037 PROTEIN"/>
    <property type="match status" value="1"/>
</dbReference>
<dbReference type="EMBL" id="ASJR01000009">
    <property type="protein sequence ID" value="ERP31844.1"/>
    <property type="molecule type" value="Genomic_DNA"/>
</dbReference>
<dbReference type="Proteomes" id="UP000017148">
    <property type="component" value="Unassembled WGS sequence"/>
</dbReference>
<reference evidence="3 4" key="1">
    <citation type="journal article" date="2013" name="Environ. Microbiol.">
        <title>Genome analysis of Chitinivibrio alkaliphilus gen. nov., sp. nov., a novel extremely haloalkaliphilic anaerobic chitinolytic bacterium from the candidate phylum Termite Group 3.</title>
        <authorList>
            <person name="Sorokin D.Y."/>
            <person name="Gumerov V.M."/>
            <person name="Rakitin A.L."/>
            <person name="Beletsky A.V."/>
            <person name="Damste J.S."/>
            <person name="Muyzer G."/>
            <person name="Mardanov A.V."/>
            <person name="Ravin N.V."/>
        </authorList>
    </citation>
    <scope>NUCLEOTIDE SEQUENCE [LARGE SCALE GENOMIC DNA]</scope>
    <source>
        <strain evidence="3 4">ACht1</strain>
    </source>
</reference>
<gene>
    <name evidence="3" type="ORF">CALK_1293</name>
</gene>
<evidence type="ECO:0000313" key="3">
    <source>
        <dbReference type="EMBL" id="ERP31844.1"/>
    </source>
</evidence>
<sequence>MKREVSMIAMILTVFLAMGSVATVFAHDHGQQPDPVIVQPSERGFAETVSAFKDEVSQAGWSVLNVNNMAGVLSSRGYTMQPVVIIDVCSGQYSARILSEDAYRPVSAFMPCRVSIYKTADGTVFFSRMNAGAFGSMMDPEVAEVMEQSDAEISEIIDRARR</sequence>
<feature type="signal peptide" evidence="1">
    <location>
        <begin position="1"/>
        <end position="26"/>
    </location>
</feature>
<evidence type="ECO:0000259" key="2">
    <source>
        <dbReference type="Pfam" id="PF03625"/>
    </source>
</evidence>
<evidence type="ECO:0000313" key="4">
    <source>
        <dbReference type="Proteomes" id="UP000017148"/>
    </source>
</evidence>
<comment type="caution">
    <text evidence="3">The sequence shown here is derived from an EMBL/GenBank/DDBJ whole genome shotgun (WGS) entry which is preliminary data.</text>
</comment>
<dbReference type="Pfam" id="PF03625">
    <property type="entry name" value="DUF302"/>
    <property type="match status" value="1"/>
</dbReference>
<protein>
    <recommendedName>
        <fullName evidence="2">DUF302 domain-containing protein</fullName>
    </recommendedName>
</protein>
<dbReference type="AlphaFoldDB" id="U7D5S5"/>
<evidence type="ECO:0000256" key="1">
    <source>
        <dbReference type="SAM" id="SignalP"/>
    </source>
</evidence>
<keyword evidence="4" id="KW-1185">Reference proteome</keyword>
<feature type="chain" id="PRO_5004680620" description="DUF302 domain-containing protein" evidence="1">
    <location>
        <begin position="27"/>
        <end position="162"/>
    </location>
</feature>
<dbReference type="CDD" id="cd14797">
    <property type="entry name" value="DUF302"/>
    <property type="match status" value="1"/>
</dbReference>
<dbReference type="OrthoDB" id="9791067at2"/>
<dbReference type="STRING" id="1313304.CALK_1293"/>
<proteinExistence type="predicted"/>
<dbReference type="PANTHER" id="PTHR38342:SF1">
    <property type="entry name" value="SLR5037 PROTEIN"/>
    <property type="match status" value="1"/>
</dbReference>